<protein>
    <submittedName>
        <fullName evidence="1">Uncharacterized protein</fullName>
    </submittedName>
</protein>
<dbReference type="EMBL" id="JAOPJF010000166">
    <property type="protein sequence ID" value="KAK1138315.1"/>
    <property type="molecule type" value="Genomic_DNA"/>
</dbReference>
<reference evidence="1 2" key="1">
    <citation type="journal article" date="2023" name="ACS Omega">
        <title>Identification of the Neoaspergillic Acid Biosynthesis Gene Cluster by Establishing an In Vitro CRISPR-Ribonucleoprotein Genetic System in Aspergillus melleus.</title>
        <authorList>
            <person name="Yuan B."/>
            <person name="Grau M.F."/>
            <person name="Murata R.M."/>
            <person name="Torok T."/>
            <person name="Venkateswaran K."/>
            <person name="Stajich J.E."/>
            <person name="Wang C.C.C."/>
        </authorList>
    </citation>
    <scope>NUCLEOTIDE SEQUENCE [LARGE SCALE GENOMIC DNA]</scope>
    <source>
        <strain evidence="1 2">IMV 1140</strain>
    </source>
</reference>
<evidence type="ECO:0000313" key="2">
    <source>
        <dbReference type="Proteomes" id="UP001177260"/>
    </source>
</evidence>
<keyword evidence="2" id="KW-1185">Reference proteome</keyword>
<evidence type="ECO:0000313" key="1">
    <source>
        <dbReference type="EMBL" id="KAK1138315.1"/>
    </source>
</evidence>
<comment type="caution">
    <text evidence="1">The sequence shown here is derived from an EMBL/GenBank/DDBJ whole genome shotgun (WGS) entry which is preliminary data.</text>
</comment>
<gene>
    <name evidence="1" type="ORF">N8T08_002850</name>
</gene>
<name>A0ACC3ALG6_9EURO</name>
<organism evidence="1 2">
    <name type="scientific">Aspergillus melleus</name>
    <dbReference type="NCBI Taxonomy" id="138277"/>
    <lineage>
        <taxon>Eukaryota</taxon>
        <taxon>Fungi</taxon>
        <taxon>Dikarya</taxon>
        <taxon>Ascomycota</taxon>
        <taxon>Pezizomycotina</taxon>
        <taxon>Eurotiomycetes</taxon>
        <taxon>Eurotiomycetidae</taxon>
        <taxon>Eurotiales</taxon>
        <taxon>Aspergillaceae</taxon>
        <taxon>Aspergillus</taxon>
        <taxon>Aspergillus subgen. Circumdati</taxon>
    </lineage>
</organism>
<dbReference type="Proteomes" id="UP001177260">
    <property type="component" value="Unassembled WGS sequence"/>
</dbReference>
<sequence>MVGNFEEAALKGQSAGGWKSWSTKKKLLVIGSVLLAIIALAVGLGVGLGVGLNNGDNDEGDSGDNETTPPTTGGGGGNTTSGSVKWKPKAGTTWQIELLYPLNDTSYDVDVYDIDLFTNKKETIDDLHKQGRKVICYFSAGSYENWRPDKDKFKKSSLGSVMDGWEDEKWIDIRSDNVKEIMTDRLDMAVKKGCDGVDPDNVDGYDNENGLDLKQSDSATFMNWLADETHKRNMSIGLKNAGAIIPKVINKMQWSVNEQCAQYEECDTYAAFVHKDKPVFHIEYPKGDDTNNNVNVSTKKKNHACEFSGSGNFSTVIKNMNLNNWVQTC</sequence>
<accession>A0ACC3ALG6</accession>
<proteinExistence type="predicted"/>